<reference evidence="2" key="1">
    <citation type="submission" date="2022-04" db="EMBL/GenBank/DDBJ databases">
        <title>Halocatena sp. nov., isolated from a salt lake.</title>
        <authorList>
            <person name="Cui H.-L."/>
        </authorList>
    </citation>
    <scope>NUCLEOTIDE SEQUENCE</scope>
    <source>
        <strain evidence="2">AD-1</strain>
    </source>
</reference>
<dbReference type="InterPro" id="IPR029060">
    <property type="entry name" value="PIN-like_dom_sf"/>
</dbReference>
<evidence type="ECO:0000313" key="2">
    <source>
        <dbReference type="EMBL" id="UPM43156.1"/>
    </source>
</evidence>
<sequence length="159" mass="17794">MNDEHVSYPARIVIDANTLISATLTPGITREMLLTTEDELYSPAFIRDELDKHRAVLRDKSGLADADLDTLLDALFTPIETLPEDRTTRYHKQAEQAMDEIDVKDALYVAAALELNAAIWSNDPDLHEQTLTPALTTEAMVARVRQAQRETGDASDREE</sequence>
<dbReference type="InterPro" id="IPR002716">
    <property type="entry name" value="PIN_dom"/>
</dbReference>
<dbReference type="Proteomes" id="UP000831768">
    <property type="component" value="Chromosome"/>
</dbReference>
<keyword evidence="3" id="KW-1185">Reference proteome</keyword>
<dbReference type="EMBL" id="CP096019">
    <property type="protein sequence ID" value="UPM43156.1"/>
    <property type="molecule type" value="Genomic_DNA"/>
</dbReference>
<gene>
    <name evidence="2" type="ORF">MW046_01605</name>
</gene>
<dbReference type="SUPFAM" id="SSF88723">
    <property type="entry name" value="PIN domain-like"/>
    <property type="match status" value="1"/>
</dbReference>
<protein>
    <submittedName>
        <fullName evidence="2">PIN domain-containing protein</fullName>
    </submittedName>
</protein>
<evidence type="ECO:0000313" key="3">
    <source>
        <dbReference type="Proteomes" id="UP000831768"/>
    </source>
</evidence>
<dbReference type="GeneID" id="71926702"/>
<organism evidence="2 3">
    <name type="scientific">Halocatena salina</name>
    <dbReference type="NCBI Taxonomy" id="2934340"/>
    <lineage>
        <taxon>Archaea</taxon>
        <taxon>Methanobacteriati</taxon>
        <taxon>Methanobacteriota</taxon>
        <taxon>Stenosarchaea group</taxon>
        <taxon>Halobacteria</taxon>
        <taxon>Halobacteriales</taxon>
        <taxon>Natronomonadaceae</taxon>
        <taxon>Halocatena</taxon>
    </lineage>
</organism>
<dbReference type="CDD" id="cd09854">
    <property type="entry name" value="PIN_VapC-like"/>
    <property type="match status" value="1"/>
</dbReference>
<dbReference type="KEGG" id="haad:MW046_01605"/>
<dbReference type="AlphaFoldDB" id="A0A8U0A2S7"/>
<dbReference type="Pfam" id="PF10130">
    <property type="entry name" value="PIN_2"/>
    <property type="match status" value="1"/>
</dbReference>
<dbReference type="Gene3D" id="3.40.50.1010">
    <property type="entry name" value="5'-nuclease"/>
    <property type="match status" value="1"/>
</dbReference>
<dbReference type="RefSeq" id="WP_247993824.1">
    <property type="nucleotide sequence ID" value="NZ_CP096019.1"/>
</dbReference>
<proteinExistence type="predicted"/>
<feature type="domain" description="PIN" evidence="1">
    <location>
        <begin position="13"/>
        <end position="131"/>
    </location>
</feature>
<name>A0A8U0A2S7_9EURY</name>
<evidence type="ECO:0000259" key="1">
    <source>
        <dbReference type="Pfam" id="PF10130"/>
    </source>
</evidence>
<accession>A0A8U0A2S7</accession>